<organism evidence="2 3">
    <name type="scientific">Pectobacterium atrosepticum (strain SCRI 1043 / ATCC BAA-672)</name>
    <name type="common">Erwinia carotovora subsp. atroseptica</name>
    <dbReference type="NCBI Taxonomy" id="218491"/>
    <lineage>
        <taxon>Bacteria</taxon>
        <taxon>Pseudomonadati</taxon>
        <taxon>Pseudomonadota</taxon>
        <taxon>Gammaproteobacteria</taxon>
        <taxon>Enterobacterales</taxon>
        <taxon>Pectobacteriaceae</taxon>
        <taxon>Pectobacterium</taxon>
    </lineage>
</organism>
<dbReference type="EMBL" id="BX950851">
    <property type="protein sequence ID" value="CAG75792.1"/>
    <property type="molecule type" value="Genomic_DNA"/>
</dbReference>
<dbReference type="Proteomes" id="UP000007966">
    <property type="component" value="Chromosome"/>
</dbReference>
<proteinExistence type="predicted"/>
<dbReference type="HOGENOM" id="CLU_050026_1_1_6"/>
<evidence type="ECO:0000259" key="1">
    <source>
        <dbReference type="SMART" id="SM00901"/>
    </source>
</evidence>
<dbReference type="KEGG" id="eca:ECA2892"/>
<dbReference type="Pfam" id="PF08867">
    <property type="entry name" value="FRG"/>
    <property type="match status" value="1"/>
</dbReference>
<gene>
    <name evidence="2" type="ordered locus">ECA2892</name>
</gene>
<dbReference type="AlphaFoldDB" id="Q6D352"/>
<dbReference type="InterPro" id="IPR014966">
    <property type="entry name" value="FRG-dom"/>
</dbReference>
<dbReference type="RefSeq" id="WP_011094423.1">
    <property type="nucleotide sequence ID" value="NC_004547.2"/>
</dbReference>
<name>Q6D352_PECAS</name>
<keyword evidence="3" id="KW-1185">Reference proteome</keyword>
<evidence type="ECO:0000313" key="3">
    <source>
        <dbReference type="Proteomes" id="UP000007966"/>
    </source>
</evidence>
<dbReference type="PATRIC" id="fig|218491.5.peg.2928"/>
<sequence>MILKFVIRMGLTISEKIEEIMSSNESNTTLYNISSLEHLHAIFRAYRPHNGFGVVYRGQADCHWKLLPKAGRQEYLLPDDRDLGVFKDWLDRAIAYENVPNYFIEQLALAQHHGLATRLLDWTINPLIACYFACCSYPDKDGVIYILELPKTFATVDLSMETLKECSEVISYRPRQFSPRILNQGGIFTIHNPPDTTIDIGPGRIALDMPNLVQIILGKNLKHDILEMLSDYGIDERYIYPDLDGLSRSLNHSMMRMVRQRVERIDL</sequence>
<accession>Q6D352</accession>
<dbReference type="SMART" id="SM00901">
    <property type="entry name" value="FRG"/>
    <property type="match status" value="1"/>
</dbReference>
<reference evidence="2" key="1">
    <citation type="submission" date="2004-02" db="EMBL/GenBank/DDBJ databases">
        <title>The genome sequence of the enterobacterial phytopathogen Erwinia carotovora subsp. atroseptica SCRI1043 and functional genomic identification of novel virulence factors.</title>
        <authorList>
            <person name="Bell K.S."/>
            <person name="Sebaihia M."/>
            <person name="Pritchard L."/>
            <person name="Holden M."/>
            <person name="Hyman L.J."/>
            <person name="Holeva M.C."/>
            <person name="Thomson N.R."/>
            <person name="Bentley S.D."/>
            <person name="Churcher C."/>
            <person name="Mungall K."/>
            <person name="Atkin R."/>
            <person name="Bason N."/>
            <person name="Brooks K."/>
            <person name="Chillingworth T."/>
            <person name="Clark K."/>
            <person name="Doggett J."/>
            <person name="Fraser A."/>
            <person name="Hance Z."/>
            <person name="Hauser H."/>
            <person name="Jagels K."/>
            <person name="Moule S."/>
            <person name="Norbertczak H."/>
            <person name="Ormond D."/>
            <person name="Price C."/>
            <person name="Quail M.A."/>
            <person name="Sanders M."/>
            <person name="Walker D."/>
            <person name="Whitehead S."/>
            <person name="Salmond G.P.C."/>
            <person name="Birch P.R.J."/>
            <person name="Barrell B.G."/>
            <person name="Parkhill J."/>
            <person name="Toth I.K."/>
        </authorList>
    </citation>
    <scope>NUCLEOTIDE SEQUENCE</scope>
    <source>
        <strain evidence="2">SCRI1043</strain>
    </source>
</reference>
<dbReference type="eggNOG" id="ENOG502Z9DH">
    <property type="taxonomic scope" value="Bacteria"/>
</dbReference>
<dbReference type="OrthoDB" id="9816036at2"/>
<evidence type="ECO:0000313" key="2">
    <source>
        <dbReference type="EMBL" id="CAG75792.1"/>
    </source>
</evidence>
<protein>
    <recommendedName>
        <fullName evidence="1">FRG domain-containing protein</fullName>
    </recommendedName>
</protein>
<feature type="domain" description="FRG" evidence="1">
    <location>
        <begin position="50"/>
        <end position="145"/>
    </location>
</feature>